<dbReference type="PROSITE" id="PS50994">
    <property type="entry name" value="INTEGRASE"/>
    <property type="match status" value="1"/>
</dbReference>
<evidence type="ECO:0000256" key="5">
    <source>
        <dbReference type="ARBA" id="ARBA00022759"/>
    </source>
</evidence>
<reference evidence="11" key="1">
    <citation type="submission" date="2025-08" db="UniProtKB">
        <authorList>
            <consortium name="RefSeq"/>
        </authorList>
    </citation>
    <scope>IDENTIFICATION</scope>
    <source>
        <tissue evidence="11">Whole organism</tissue>
    </source>
</reference>
<gene>
    <name evidence="11" type="primary">LOC127752275</name>
</gene>
<dbReference type="InterPro" id="IPR001584">
    <property type="entry name" value="Integrase_cat-core"/>
</dbReference>
<dbReference type="SUPFAM" id="SSF53098">
    <property type="entry name" value="Ribonuclease H-like"/>
    <property type="match status" value="1"/>
</dbReference>
<dbReference type="GO" id="GO:0003676">
    <property type="term" value="F:nucleic acid binding"/>
    <property type="evidence" value="ECO:0007669"/>
    <property type="project" value="InterPro"/>
</dbReference>
<dbReference type="InterPro" id="IPR036397">
    <property type="entry name" value="RNaseH_sf"/>
</dbReference>
<dbReference type="InterPro" id="IPR043502">
    <property type="entry name" value="DNA/RNA_pol_sf"/>
</dbReference>
<dbReference type="PANTHER" id="PTHR37984">
    <property type="entry name" value="PROTEIN CBG26694"/>
    <property type="match status" value="1"/>
</dbReference>
<evidence type="ECO:0000256" key="4">
    <source>
        <dbReference type="ARBA" id="ARBA00022722"/>
    </source>
</evidence>
<feature type="region of interest" description="Disordered" evidence="8">
    <location>
        <begin position="629"/>
        <end position="672"/>
    </location>
</feature>
<keyword evidence="6" id="KW-0378">Hydrolase</keyword>
<dbReference type="OrthoDB" id="6580001at2759"/>
<dbReference type="Gene3D" id="3.30.420.10">
    <property type="entry name" value="Ribonuclease H-like superfamily/Ribonuclease H"/>
    <property type="match status" value="1"/>
</dbReference>
<evidence type="ECO:0000313" key="11">
    <source>
        <dbReference type="RefSeq" id="XP_052133101.1"/>
    </source>
</evidence>
<keyword evidence="3" id="KW-0548">Nucleotidyltransferase</keyword>
<dbReference type="GO" id="GO:0015074">
    <property type="term" value="P:DNA integration"/>
    <property type="evidence" value="ECO:0007669"/>
    <property type="project" value="InterPro"/>
</dbReference>
<feature type="region of interest" description="Disordered" evidence="8">
    <location>
        <begin position="555"/>
        <end position="613"/>
    </location>
</feature>
<dbReference type="InterPro" id="IPR041588">
    <property type="entry name" value="Integrase_H2C2"/>
</dbReference>
<dbReference type="InterPro" id="IPR041373">
    <property type="entry name" value="RT_RNaseH"/>
</dbReference>
<evidence type="ECO:0000256" key="1">
    <source>
        <dbReference type="ARBA" id="ARBA00012493"/>
    </source>
</evidence>
<evidence type="ECO:0000256" key="2">
    <source>
        <dbReference type="ARBA" id="ARBA00022679"/>
    </source>
</evidence>
<dbReference type="GeneID" id="127752275"/>
<accession>A0A9C6XCY1</accession>
<protein>
    <recommendedName>
        <fullName evidence="1">RNA-directed DNA polymerase</fullName>
        <ecNumber evidence="1">2.7.7.49</ecNumber>
    </recommendedName>
</protein>
<keyword evidence="7" id="KW-0695">RNA-directed DNA polymerase</keyword>
<dbReference type="FunFam" id="3.30.420.10:FF:000063">
    <property type="entry name" value="Retrovirus-related Pol polyprotein from transposon 297-like Protein"/>
    <property type="match status" value="1"/>
</dbReference>
<evidence type="ECO:0000256" key="3">
    <source>
        <dbReference type="ARBA" id="ARBA00022695"/>
    </source>
</evidence>
<evidence type="ECO:0000256" key="8">
    <source>
        <dbReference type="SAM" id="MobiDB-lite"/>
    </source>
</evidence>
<dbReference type="KEGG" id="foc:127752275"/>
<dbReference type="RefSeq" id="XP_052133101.1">
    <property type="nucleotide sequence ID" value="XM_052277141.1"/>
</dbReference>
<evidence type="ECO:0000313" key="10">
    <source>
        <dbReference type="Proteomes" id="UP000504606"/>
    </source>
</evidence>
<keyword evidence="4" id="KW-0540">Nuclease</keyword>
<dbReference type="Gene3D" id="3.10.20.370">
    <property type="match status" value="1"/>
</dbReference>
<evidence type="ECO:0000256" key="7">
    <source>
        <dbReference type="ARBA" id="ARBA00022918"/>
    </source>
</evidence>
<evidence type="ECO:0000256" key="6">
    <source>
        <dbReference type="ARBA" id="ARBA00022801"/>
    </source>
</evidence>
<proteinExistence type="predicted"/>
<dbReference type="PANTHER" id="PTHR37984:SF5">
    <property type="entry name" value="PROTEIN NYNRIN-LIKE"/>
    <property type="match status" value="1"/>
</dbReference>
<sequence length="672" mass="76060">MINFYGKFLPKASTVFKPLYDLLAKDAVWDWNERCEEAFELSKEMLLKSKALAVYDPSKELILISDASPVGVGAVLAIREGNEEKPVEFMSKMLTITQQRYSQLEREALGIIIALQKFHKYLWGRKFKIVTDNMPLKSMFSPTKTTPKVSAQRLQRWSVILGNYDYDLEYRKSSQMGAADMLSRLPVKEYAFDETCNFVVDLPDLPVSCETVILETSADPQLSAMKSYIQKGWPATCPAADLKTYFDVRYALSLENNCILLGDRVVVPPTLHKKILQNLHDGHPGMVRMKLRARSIMWWPTITKDIEDFVARCDPCSKSNFKAVSTEHVPWTPTTQPWERIHIDFYFLNQVTYLLCVDSHSKWVEVWSMSKTNASAVIDKLSLCFSTWGLPVEIMSDNGPPFNSVEFIDFCTKNLIVVSKSAPYHPEGNGQAERYVQTVKIGLKKALTKDDNNPVSLKLSNYLLALRTTPSTVTKKCPCDLMLAYEPKTLVNAIKPNLRTYVPSKRQFQINDLVKVKLSAKHEVFDAKILKIAGPTLLHVEKCDDHKVVQVSTNQIQPKPTQPEQPEVEATPSVSFPERDFHPKPVLSRVTPKPVVTPARHQPVTPATPRPMMSPVSTPVRSPNVVNDSQVSNPNGVRGTPMVTTPLPQRELRSRATLQKPERFRSNDFVSY</sequence>
<dbReference type="SUPFAM" id="SSF56672">
    <property type="entry name" value="DNA/RNA polymerases"/>
    <property type="match status" value="1"/>
</dbReference>
<dbReference type="Gene3D" id="1.10.340.70">
    <property type="match status" value="1"/>
</dbReference>
<evidence type="ECO:0000259" key="9">
    <source>
        <dbReference type="PROSITE" id="PS50994"/>
    </source>
</evidence>
<dbReference type="GO" id="GO:0004519">
    <property type="term" value="F:endonuclease activity"/>
    <property type="evidence" value="ECO:0007669"/>
    <property type="project" value="UniProtKB-KW"/>
</dbReference>
<dbReference type="InterPro" id="IPR043128">
    <property type="entry name" value="Rev_trsase/Diguanyl_cyclase"/>
</dbReference>
<dbReference type="Proteomes" id="UP000504606">
    <property type="component" value="Unplaced"/>
</dbReference>
<dbReference type="Pfam" id="PF17921">
    <property type="entry name" value="Integrase_H2C2"/>
    <property type="match status" value="1"/>
</dbReference>
<dbReference type="InterPro" id="IPR012337">
    <property type="entry name" value="RNaseH-like_sf"/>
</dbReference>
<dbReference type="FunFam" id="1.10.340.70:FF:000003">
    <property type="entry name" value="Protein CBG25708"/>
    <property type="match status" value="1"/>
</dbReference>
<dbReference type="Pfam" id="PF17917">
    <property type="entry name" value="RT_RNaseH"/>
    <property type="match status" value="1"/>
</dbReference>
<dbReference type="Gene3D" id="3.30.70.270">
    <property type="match status" value="1"/>
</dbReference>
<dbReference type="GO" id="GO:0003964">
    <property type="term" value="F:RNA-directed DNA polymerase activity"/>
    <property type="evidence" value="ECO:0007669"/>
    <property type="project" value="UniProtKB-KW"/>
</dbReference>
<dbReference type="Pfam" id="PF00665">
    <property type="entry name" value="rve"/>
    <property type="match status" value="1"/>
</dbReference>
<keyword evidence="10" id="KW-1185">Reference proteome</keyword>
<organism evidence="10 11">
    <name type="scientific">Frankliniella occidentalis</name>
    <name type="common">Western flower thrips</name>
    <name type="synonym">Euthrips occidentalis</name>
    <dbReference type="NCBI Taxonomy" id="133901"/>
    <lineage>
        <taxon>Eukaryota</taxon>
        <taxon>Metazoa</taxon>
        <taxon>Ecdysozoa</taxon>
        <taxon>Arthropoda</taxon>
        <taxon>Hexapoda</taxon>
        <taxon>Insecta</taxon>
        <taxon>Pterygota</taxon>
        <taxon>Neoptera</taxon>
        <taxon>Paraneoptera</taxon>
        <taxon>Thysanoptera</taxon>
        <taxon>Terebrantia</taxon>
        <taxon>Thripoidea</taxon>
        <taxon>Thripidae</taxon>
        <taxon>Frankliniella</taxon>
    </lineage>
</organism>
<dbReference type="AlphaFoldDB" id="A0A9C6XCY1"/>
<dbReference type="CDD" id="cd09274">
    <property type="entry name" value="RNase_HI_RT_Ty3"/>
    <property type="match status" value="1"/>
</dbReference>
<dbReference type="GO" id="GO:0016787">
    <property type="term" value="F:hydrolase activity"/>
    <property type="evidence" value="ECO:0007669"/>
    <property type="project" value="UniProtKB-KW"/>
</dbReference>
<feature type="compositionally biased region" description="Polar residues" evidence="8">
    <location>
        <begin position="555"/>
        <end position="564"/>
    </location>
</feature>
<feature type="domain" description="Integrase catalytic" evidence="9">
    <location>
        <begin position="333"/>
        <end position="486"/>
    </location>
</feature>
<name>A0A9C6XCY1_FRAOC</name>
<dbReference type="GO" id="GO:0042575">
    <property type="term" value="C:DNA polymerase complex"/>
    <property type="evidence" value="ECO:0007669"/>
    <property type="project" value="UniProtKB-ARBA"/>
</dbReference>
<dbReference type="EC" id="2.7.7.49" evidence="1"/>
<dbReference type="InterPro" id="IPR050951">
    <property type="entry name" value="Retrovirus_Pol_polyprotein"/>
</dbReference>
<keyword evidence="2" id="KW-0808">Transferase</keyword>
<keyword evidence="5" id="KW-0255">Endonuclease</keyword>
<dbReference type="FunFam" id="3.10.20.370:FF:000001">
    <property type="entry name" value="Retrovirus-related Pol polyprotein from transposon 17.6-like protein"/>
    <property type="match status" value="1"/>
</dbReference>
<feature type="compositionally biased region" description="Basic and acidic residues" evidence="8">
    <location>
        <begin position="650"/>
        <end position="666"/>
    </location>
</feature>